<evidence type="ECO:0000313" key="2">
    <source>
        <dbReference type="Proteomes" id="UP000007883"/>
    </source>
</evidence>
<dbReference type="EMBL" id="AP012320">
    <property type="protein sequence ID" value="BAL95058.1"/>
    <property type="molecule type" value="Genomic_DNA"/>
</dbReference>
<dbReference type="Proteomes" id="UP000007883">
    <property type="component" value="Chromosome"/>
</dbReference>
<dbReference type="eggNOG" id="ENOG503336R">
    <property type="taxonomic scope" value="Bacteria"/>
</dbReference>
<reference evidence="1 2" key="1">
    <citation type="journal article" date="2012" name="J. Bacteriol.">
        <title>Complete genome sequence of phototrophic betaproteobacterium Rubrivivax gelatinosus IL144.</title>
        <authorList>
            <person name="Nagashima S."/>
            <person name="Kamimura A."/>
            <person name="Shimizu T."/>
            <person name="Nakamura-isaki S."/>
            <person name="Aono E."/>
            <person name="Sakamoto K."/>
            <person name="Ichikawa N."/>
            <person name="Nakazawa H."/>
            <person name="Sekine M."/>
            <person name="Yamazaki S."/>
            <person name="Fujita N."/>
            <person name="Shimada K."/>
            <person name="Hanada S."/>
            <person name="Nagashima K.V.P."/>
        </authorList>
    </citation>
    <scope>NUCLEOTIDE SEQUENCE [LARGE SCALE GENOMIC DNA]</scope>
    <source>
        <strain evidence="2">NBRC 100245 / IL144</strain>
    </source>
</reference>
<dbReference type="KEGG" id="rge:RGE_17170"/>
<proteinExistence type="predicted"/>
<dbReference type="STRING" id="983917.RGE_17170"/>
<gene>
    <name evidence="1" type="ordered locus">RGE_17170</name>
</gene>
<dbReference type="RefSeq" id="WP_014427922.1">
    <property type="nucleotide sequence ID" value="NC_017075.1"/>
</dbReference>
<dbReference type="HOGENOM" id="CLU_154400_0_0_4"/>
<dbReference type="AlphaFoldDB" id="I0HPX1"/>
<protein>
    <submittedName>
        <fullName evidence="1">Uncharacterized protein</fullName>
    </submittedName>
</protein>
<organism evidence="1 2">
    <name type="scientific">Rubrivivax gelatinosus (strain NBRC 100245 / IL144)</name>
    <dbReference type="NCBI Taxonomy" id="983917"/>
    <lineage>
        <taxon>Bacteria</taxon>
        <taxon>Pseudomonadati</taxon>
        <taxon>Pseudomonadota</taxon>
        <taxon>Betaproteobacteria</taxon>
        <taxon>Burkholderiales</taxon>
        <taxon>Sphaerotilaceae</taxon>
        <taxon>Rubrivivax</taxon>
    </lineage>
</organism>
<keyword evidence="2" id="KW-1185">Reference proteome</keyword>
<name>I0HPX1_RUBGI</name>
<accession>I0HPX1</accession>
<dbReference type="PATRIC" id="fig|983917.3.peg.1681"/>
<sequence length="132" mass="13261">MLTTAAEMHALQRATELEAPLQALEQRLAALGAALAASDAGAVESAASDLHRALAQAVEHFARAAREGGVPMPLRQRLAVASGQVAAQREALARATAALDRAIDVLLPNLGTGGYGAAGASTRASQGGSLLA</sequence>
<evidence type="ECO:0000313" key="1">
    <source>
        <dbReference type="EMBL" id="BAL95058.1"/>
    </source>
</evidence>